<comment type="caution">
    <text evidence="2">The sequence shown here is derived from an EMBL/GenBank/DDBJ whole genome shotgun (WGS) entry which is preliminary data.</text>
</comment>
<keyword evidence="3" id="KW-1185">Reference proteome</keyword>
<sequence>MSLKSSLLVFYFAFFTFTLQLALAAPNVCNSLVYALLKPLGSDPQVASYCSSRWPVPAATVAVGSTTLVTSVDLTTVAVPSTSTITTTITSTDVSTATKTETATDTTTSTSVIVTTVTVGENYANRKRAHLGRRANGKGKALSSLLSQAASVVSVFCSCIETPSTTTITAVATSTAETTSTRTVTAVFLTTVTSTVATTNAVTETATAATTIPTTVTETSTSTVTTVATSTSTATSTTTCPAAAPTYCPTTGKCTKGSNDRRNCGGCGIGCQGDESCVDGVCKVVNSCDFKNRHCGTPGSDCYCFATIHAAVCAKDGSECLDSCETSQDCPNGAACLGGGGCCISVRGIASCPNPPPSRLFVRRVAARGGRPVVRGGRVYME</sequence>
<dbReference type="EMBL" id="JAVHNQ010000002">
    <property type="protein sequence ID" value="KAK6355543.1"/>
    <property type="molecule type" value="Genomic_DNA"/>
</dbReference>
<name>A0AAV9VAL5_9PEZI</name>
<feature type="chain" id="PRO_5043776742" description="Antifreeze protein" evidence="1">
    <location>
        <begin position="25"/>
        <end position="382"/>
    </location>
</feature>
<protein>
    <recommendedName>
        <fullName evidence="4">Antifreeze protein</fullName>
    </recommendedName>
</protein>
<keyword evidence="1" id="KW-0732">Signal</keyword>
<accession>A0AAV9VAL5</accession>
<evidence type="ECO:0000313" key="2">
    <source>
        <dbReference type="EMBL" id="KAK6355543.1"/>
    </source>
</evidence>
<proteinExistence type="predicted"/>
<dbReference type="AlphaFoldDB" id="A0AAV9VAL5"/>
<organism evidence="2 3">
    <name type="scientific">Orbilia brochopaga</name>
    <dbReference type="NCBI Taxonomy" id="3140254"/>
    <lineage>
        <taxon>Eukaryota</taxon>
        <taxon>Fungi</taxon>
        <taxon>Dikarya</taxon>
        <taxon>Ascomycota</taxon>
        <taxon>Pezizomycotina</taxon>
        <taxon>Orbiliomycetes</taxon>
        <taxon>Orbiliales</taxon>
        <taxon>Orbiliaceae</taxon>
        <taxon>Orbilia</taxon>
    </lineage>
</organism>
<evidence type="ECO:0008006" key="4">
    <source>
        <dbReference type="Google" id="ProtNLM"/>
    </source>
</evidence>
<feature type="signal peptide" evidence="1">
    <location>
        <begin position="1"/>
        <end position="24"/>
    </location>
</feature>
<evidence type="ECO:0000256" key="1">
    <source>
        <dbReference type="SAM" id="SignalP"/>
    </source>
</evidence>
<dbReference type="Proteomes" id="UP001375240">
    <property type="component" value="Unassembled WGS sequence"/>
</dbReference>
<gene>
    <name evidence="2" type="ORF">TWF696_004642</name>
</gene>
<evidence type="ECO:0000313" key="3">
    <source>
        <dbReference type="Proteomes" id="UP001375240"/>
    </source>
</evidence>
<reference evidence="2 3" key="1">
    <citation type="submission" date="2019-10" db="EMBL/GenBank/DDBJ databases">
        <authorList>
            <person name="Palmer J.M."/>
        </authorList>
    </citation>
    <scope>NUCLEOTIDE SEQUENCE [LARGE SCALE GENOMIC DNA]</scope>
    <source>
        <strain evidence="2 3">TWF696</strain>
    </source>
</reference>